<evidence type="ECO:0000313" key="2">
    <source>
        <dbReference type="Proteomes" id="UP001519460"/>
    </source>
</evidence>
<dbReference type="EMBL" id="JACVVK020000207">
    <property type="protein sequence ID" value="KAK7484624.1"/>
    <property type="molecule type" value="Genomic_DNA"/>
</dbReference>
<protein>
    <submittedName>
        <fullName evidence="1">Uncharacterized protein</fullName>
    </submittedName>
</protein>
<name>A0ABD0KBX2_9CAEN</name>
<keyword evidence="2" id="KW-1185">Reference proteome</keyword>
<gene>
    <name evidence="1" type="ORF">BaRGS_00024150</name>
</gene>
<organism evidence="1 2">
    <name type="scientific">Batillaria attramentaria</name>
    <dbReference type="NCBI Taxonomy" id="370345"/>
    <lineage>
        <taxon>Eukaryota</taxon>
        <taxon>Metazoa</taxon>
        <taxon>Spiralia</taxon>
        <taxon>Lophotrochozoa</taxon>
        <taxon>Mollusca</taxon>
        <taxon>Gastropoda</taxon>
        <taxon>Caenogastropoda</taxon>
        <taxon>Sorbeoconcha</taxon>
        <taxon>Cerithioidea</taxon>
        <taxon>Batillariidae</taxon>
        <taxon>Batillaria</taxon>
    </lineage>
</organism>
<proteinExistence type="predicted"/>
<evidence type="ECO:0000313" key="1">
    <source>
        <dbReference type="EMBL" id="KAK7484624.1"/>
    </source>
</evidence>
<dbReference type="Proteomes" id="UP001519460">
    <property type="component" value="Unassembled WGS sequence"/>
</dbReference>
<dbReference type="AlphaFoldDB" id="A0ABD0KBX2"/>
<sequence length="153" mass="17625">MFFDRPRLEVCFLFNEGLALIDRNFKDRLNNPAQPWLAVPKLLEYCAAVHRKGVCKPQFEFGFFEIFSSFFSDVPHLTKTVRNNFSSSGGGKRTRHLWLNGKDLLWSHITDIYDRDVAGQLRRTKLTHDHVYLTPASVMNVKLAAQVLTVLAK</sequence>
<reference evidence="1 2" key="1">
    <citation type="journal article" date="2023" name="Sci. Data">
        <title>Genome assembly of the Korean intertidal mud-creeper Batillaria attramentaria.</title>
        <authorList>
            <person name="Patra A.K."/>
            <person name="Ho P.T."/>
            <person name="Jun S."/>
            <person name="Lee S.J."/>
            <person name="Kim Y."/>
            <person name="Won Y.J."/>
        </authorList>
    </citation>
    <scope>NUCLEOTIDE SEQUENCE [LARGE SCALE GENOMIC DNA]</scope>
    <source>
        <strain evidence="1">Wonlab-2016</strain>
    </source>
</reference>
<comment type="caution">
    <text evidence="1">The sequence shown here is derived from an EMBL/GenBank/DDBJ whole genome shotgun (WGS) entry which is preliminary data.</text>
</comment>
<accession>A0ABD0KBX2</accession>